<protein>
    <recommendedName>
        <fullName evidence="3">Nickel insertion protein</fullName>
    </recommendedName>
</protein>
<dbReference type="PANTHER" id="PTHR36566:SF1">
    <property type="entry name" value="PYRIDINIUM-3,5-BISTHIOCARBOXYLIC ACID MONONUCLEOTIDE NICKEL INSERTION PROTEIN"/>
    <property type="match status" value="1"/>
</dbReference>
<keyword evidence="1" id="KW-0533">Nickel</keyword>
<dbReference type="AlphaFoldDB" id="A0A3B1C470"/>
<dbReference type="PANTHER" id="PTHR36566">
    <property type="entry name" value="NICKEL INSERTION PROTEIN-RELATED"/>
    <property type="match status" value="1"/>
</dbReference>
<gene>
    <name evidence="2" type="ORF">MNBD_NITROSPINAE02-658</name>
</gene>
<dbReference type="EMBL" id="UOGE01000105">
    <property type="protein sequence ID" value="VAX25306.1"/>
    <property type="molecule type" value="Genomic_DNA"/>
</dbReference>
<dbReference type="Pfam" id="PF01969">
    <property type="entry name" value="Ni_insertion"/>
    <property type="match status" value="1"/>
</dbReference>
<sequence length="397" mass="42624">MKIIHFDCFSGISGDMTLGAFIDAGMPIGKLRGELEKLKVDGYTLSAKKVMKCGITGTKATVRIKKTMPARDRRYKDIVKVIEKSKLVAGVKETALLIFERIAKAESKVHNVAIDKVHFHEVGAVDSIVDIVGAAICFDQMDIGLVSSSPVNIGSGSIKTSHGVLPVPAPATALLLKGIPTYAGGPQKELTSPTGAAIIKAMATSFGPQPFMTCEKVGTGAGGYDFDHWPNIMRVFIGEAEDNVKGETLLELATNIDDMNPERYSVVTELLFAAGALDVTLTPVQMKKGRPGITLTVLSGLKNGAAMRDILFAHTTTLGIRQNHVSRVSLPRVIKKVKTKYGMIEVKIAGLPNGGKKIAPEFESVKKAAEKMNAPFDDVYREVLAKARIDVSYTLGL</sequence>
<evidence type="ECO:0000313" key="2">
    <source>
        <dbReference type="EMBL" id="VAX25306.1"/>
    </source>
</evidence>
<reference evidence="2" key="1">
    <citation type="submission" date="2018-06" db="EMBL/GenBank/DDBJ databases">
        <authorList>
            <person name="Zhirakovskaya E."/>
        </authorList>
    </citation>
    <scope>NUCLEOTIDE SEQUENCE</scope>
</reference>
<organism evidence="2">
    <name type="scientific">hydrothermal vent metagenome</name>
    <dbReference type="NCBI Taxonomy" id="652676"/>
    <lineage>
        <taxon>unclassified sequences</taxon>
        <taxon>metagenomes</taxon>
        <taxon>ecological metagenomes</taxon>
    </lineage>
</organism>
<dbReference type="NCBIfam" id="TIGR00299">
    <property type="entry name" value="nickel pincer cofactor biosynthesis protein LarC"/>
    <property type="match status" value="1"/>
</dbReference>
<dbReference type="Gene3D" id="3.30.70.1380">
    <property type="entry name" value="Transcriptional regulatory protein pf0864 domain like"/>
    <property type="match status" value="1"/>
</dbReference>
<evidence type="ECO:0008006" key="3">
    <source>
        <dbReference type="Google" id="ProtNLM"/>
    </source>
</evidence>
<proteinExistence type="inferred from homology"/>
<dbReference type="Gene3D" id="3.10.20.300">
    <property type="entry name" value="mk0293 like domain"/>
    <property type="match status" value="1"/>
</dbReference>
<evidence type="ECO:0000256" key="1">
    <source>
        <dbReference type="ARBA" id="ARBA00022596"/>
    </source>
</evidence>
<name>A0A3B1C470_9ZZZZ</name>
<dbReference type="InterPro" id="IPR002822">
    <property type="entry name" value="Ni_insertion"/>
</dbReference>
<accession>A0A3B1C470</accession>
<dbReference type="HAMAP" id="MF_01074">
    <property type="entry name" value="LarC"/>
    <property type="match status" value="1"/>
</dbReference>